<keyword evidence="3 6" id="KW-0812">Transmembrane</keyword>
<evidence type="ECO:0000256" key="1">
    <source>
        <dbReference type="ARBA" id="ARBA00004141"/>
    </source>
</evidence>
<organism evidence="7 8">
    <name type="scientific">Campylobacter upsaliensis</name>
    <dbReference type="NCBI Taxonomy" id="28080"/>
    <lineage>
        <taxon>Bacteria</taxon>
        <taxon>Pseudomonadati</taxon>
        <taxon>Campylobacterota</taxon>
        <taxon>Epsilonproteobacteria</taxon>
        <taxon>Campylobacterales</taxon>
        <taxon>Campylobacteraceae</taxon>
        <taxon>Campylobacter</taxon>
    </lineage>
</organism>
<sequence>MVFFRAFCGCDFGCDFASDAFGAVCLIAIAIVALSGITTPQSQIRAVHIKSLQGIVMSDNANSQKIAIDKATEEAILNALLNTSKMPKEKLDELLSIKDKNIQIDLLAKFYAKQTSQVQKNKLIDESKIFALNTLALQNMSQKDIDERVNKAISSLKSKTGINDALSGFSNSLIWLIVVSIIIARGVIKTGLGERLAYYFISIFGKRTLGIAYSIVASETILAPVTPSNTARAGAIINPIVQAISRSFKSSPEDNTQSKIGTYLSLVNYQANPISSAMFITATAPNPLVVDLVSQATNMDISLTWTQWALGMFLPGICAMFIMPLVIYFLSPPEIRQTPNASKFAKERLAELGAMKRAEKIMLGVFLLLLALWAGALGLFFGISLNATTVALLGLSLVLVSGVLSFDDVLKEKTAWNTLVWFSALVMMATMLGKLGVTQFLAEALGGLASSMGLGEISVMIFLSLAFLYAHYFFASTTAHISAMFFVFYSAGLALGAPPLLYAFIMITSSNIMMALTHYATGTAPVIFGTNYVTLKRWWGVGFIISVVDMLVMISVGLIWWKFLGFY</sequence>
<dbReference type="PANTHER" id="PTHR42826">
    <property type="entry name" value="DICARBOXYLATE TRANSPORTER 2.1, CHLOROPLASTIC"/>
    <property type="match status" value="1"/>
</dbReference>
<evidence type="ECO:0000313" key="8">
    <source>
        <dbReference type="Proteomes" id="UP000254161"/>
    </source>
</evidence>
<dbReference type="AlphaFoldDB" id="A0A381EII1"/>
<proteinExistence type="inferred from homology"/>
<feature type="transmembrane region" description="Helical" evidence="6">
    <location>
        <begin position="361"/>
        <end position="381"/>
    </location>
</feature>
<feature type="transmembrane region" description="Helical" evidence="6">
    <location>
        <begin position="418"/>
        <end position="437"/>
    </location>
</feature>
<dbReference type="GO" id="GO:0016020">
    <property type="term" value="C:membrane"/>
    <property type="evidence" value="ECO:0007669"/>
    <property type="project" value="UniProtKB-SubCell"/>
</dbReference>
<evidence type="ECO:0000256" key="4">
    <source>
        <dbReference type="ARBA" id="ARBA00022989"/>
    </source>
</evidence>
<dbReference type="Proteomes" id="UP000254161">
    <property type="component" value="Unassembled WGS sequence"/>
</dbReference>
<comment type="subcellular location">
    <subcellularLocation>
        <location evidence="1">Membrane</location>
        <topology evidence="1">Multi-pass membrane protein</topology>
    </subcellularLocation>
</comment>
<feature type="transmembrane region" description="Helical" evidence="6">
    <location>
        <begin position="387"/>
        <end position="406"/>
    </location>
</feature>
<keyword evidence="5 6" id="KW-0472">Membrane</keyword>
<dbReference type="InterPro" id="IPR030676">
    <property type="entry name" value="CitT-rel"/>
</dbReference>
<feature type="transmembrane region" description="Helical" evidence="6">
    <location>
        <begin position="165"/>
        <end position="184"/>
    </location>
</feature>
<dbReference type="NCBIfam" id="TIGR00785">
    <property type="entry name" value="dass"/>
    <property type="match status" value="1"/>
</dbReference>
<reference evidence="7 8" key="1">
    <citation type="submission" date="2018-06" db="EMBL/GenBank/DDBJ databases">
        <authorList>
            <consortium name="Pathogen Informatics"/>
            <person name="Doyle S."/>
        </authorList>
    </citation>
    <scope>NUCLEOTIDE SEQUENCE [LARGE SCALE GENOMIC DNA]</scope>
    <source>
        <strain evidence="7 8">NCTC12264</strain>
    </source>
</reference>
<keyword evidence="4 6" id="KW-1133">Transmembrane helix</keyword>
<dbReference type="GO" id="GO:0022857">
    <property type="term" value="F:transmembrane transporter activity"/>
    <property type="evidence" value="ECO:0007669"/>
    <property type="project" value="InterPro"/>
</dbReference>
<dbReference type="EMBL" id="UFUZ01000001">
    <property type="protein sequence ID" value="SUX26834.1"/>
    <property type="molecule type" value="Genomic_DNA"/>
</dbReference>
<name>A0A381EII1_CAMUP</name>
<dbReference type="InterPro" id="IPR001898">
    <property type="entry name" value="SLC13A/DASS"/>
</dbReference>
<protein>
    <submittedName>
        <fullName evidence="7">Anion transporter</fullName>
    </submittedName>
</protein>
<feature type="transmembrane region" description="Helical" evidence="6">
    <location>
        <begin position="308"/>
        <end position="330"/>
    </location>
</feature>
<feature type="transmembrane region" description="Helical" evidence="6">
    <location>
        <begin position="486"/>
        <end position="507"/>
    </location>
</feature>
<evidence type="ECO:0000256" key="5">
    <source>
        <dbReference type="ARBA" id="ARBA00023136"/>
    </source>
</evidence>
<feature type="transmembrane region" description="Helical" evidence="6">
    <location>
        <begin position="538"/>
        <end position="561"/>
    </location>
</feature>
<evidence type="ECO:0000256" key="6">
    <source>
        <dbReference type="SAM" id="Phobius"/>
    </source>
</evidence>
<gene>
    <name evidence="7" type="primary">ybhI</name>
    <name evidence="7" type="ORF">NCTC12264_01069</name>
</gene>
<evidence type="ECO:0000313" key="7">
    <source>
        <dbReference type="EMBL" id="SUX26834.1"/>
    </source>
</evidence>
<dbReference type="Pfam" id="PF00939">
    <property type="entry name" value="Na_sulph_symp"/>
    <property type="match status" value="1"/>
</dbReference>
<evidence type="ECO:0000256" key="3">
    <source>
        <dbReference type="ARBA" id="ARBA00022692"/>
    </source>
</evidence>
<comment type="similarity">
    <text evidence="2">Belongs to the SLC13A/DASS transporter (TC 2.A.47) family. DIT1 subfamily.</text>
</comment>
<feature type="transmembrane region" description="Helical" evidence="6">
    <location>
        <begin position="457"/>
        <end position="474"/>
    </location>
</feature>
<evidence type="ECO:0000256" key="2">
    <source>
        <dbReference type="ARBA" id="ARBA00007349"/>
    </source>
</evidence>
<accession>A0A381EII1</accession>